<dbReference type="GO" id="GO:0046983">
    <property type="term" value="F:protein dimerization activity"/>
    <property type="evidence" value="ECO:0007669"/>
    <property type="project" value="InterPro"/>
</dbReference>
<organism evidence="3 4">
    <name type="scientific">Spodoptera exigua</name>
    <name type="common">Beet armyworm</name>
    <name type="synonym">Noctua fulgens</name>
    <dbReference type="NCBI Taxonomy" id="7107"/>
    <lineage>
        <taxon>Eukaryota</taxon>
        <taxon>Metazoa</taxon>
        <taxon>Ecdysozoa</taxon>
        <taxon>Arthropoda</taxon>
        <taxon>Hexapoda</taxon>
        <taxon>Insecta</taxon>
        <taxon>Pterygota</taxon>
        <taxon>Neoptera</taxon>
        <taxon>Endopterygota</taxon>
        <taxon>Lepidoptera</taxon>
        <taxon>Glossata</taxon>
        <taxon>Ditrysia</taxon>
        <taxon>Noctuoidea</taxon>
        <taxon>Noctuidae</taxon>
        <taxon>Amphipyrinae</taxon>
        <taxon>Spodoptera</taxon>
    </lineage>
</organism>
<evidence type="ECO:0000313" key="4">
    <source>
        <dbReference type="Proteomes" id="UP000814243"/>
    </source>
</evidence>
<dbReference type="InterPro" id="IPR012337">
    <property type="entry name" value="RNaseH-like_sf"/>
</dbReference>
<feature type="domain" description="HAT C-terminal dimerisation" evidence="2">
    <location>
        <begin position="520"/>
        <end position="600"/>
    </location>
</feature>
<proteinExistence type="predicted"/>
<gene>
    <name evidence="3" type="ORF">HF086_001080</name>
</gene>
<protein>
    <recommendedName>
        <fullName evidence="2">HAT C-terminal dimerisation domain-containing protein</fullName>
    </recommendedName>
</protein>
<feature type="compositionally biased region" description="Basic and acidic residues" evidence="1">
    <location>
        <begin position="31"/>
        <end position="47"/>
    </location>
</feature>
<dbReference type="InterPro" id="IPR008906">
    <property type="entry name" value="HATC_C_dom"/>
</dbReference>
<feature type="region of interest" description="Disordered" evidence="1">
    <location>
        <begin position="1"/>
        <end position="47"/>
    </location>
</feature>
<comment type="caution">
    <text evidence="3">The sequence shown here is derived from an EMBL/GenBank/DDBJ whole genome shotgun (WGS) entry which is preliminary data.</text>
</comment>
<evidence type="ECO:0000259" key="2">
    <source>
        <dbReference type="Pfam" id="PF05699"/>
    </source>
</evidence>
<dbReference type="SUPFAM" id="SSF53098">
    <property type="entry name" value="Ribonuclease H-like"/>
    <property type="match status" value="1"/>
</dbReference>
<accession>A0A922SBB2</accession>
<dbReference type="PANTHER" id="PTHR37162">
    <property type="entry name" value="HAT FAMILY DIMERISATION DOMAINCONTAINING PROTEIN-RELATED"/>
    <property type="match status" value="1"/>
</dbReference>
<dbReference type="AlphaFoldDB" id="A0A922SBB2"/>
<dbReference type="Pfam" id="PF05699">
    <property type="entry name" value="Dimer_Tnp_hAT"/>
    <property type="match status" value="1"/>
</dbReference>
<name>A0A922SBB2_SPOEX</name>
<sequence length="634" mass="73107">MDKFLTSSKSSTSRQEERGDINNDCDSSSTMREEPLPKKQKQQRDFNENWLTNTTFKNWISKREQECGTITAYCKVCNCTVLNHKPALVKHMNTAKHVQNISSKSQTIPIQQMLKPKPEDELRKRAELKICAFLAHHNFIIMDETTDISVKKQCALAVIYYDEVDCVRTQFLDIYEVKSGKAEDLCNSLLTWLEDRQIPLKNSVGFASDTTNSMVGEHHSVFSHLKQKVPHIACIKCSCHMIHLVASKACLKLPRSVEDFLRSIGAHFSRSTKRQNKLKEFQDFFGVDIHKILIPATTRWLSLEACVNRTLEQYQVLGEYFKLEVFEDPSKITEDILTCLNNTFTKIYLEFMSYVLNLFNDFNRLFQSEKPLLHQLKPEVHKLIKTIASNYMDFNYCKTTDAYKIEYANPRFFLPLEKIYIGVAAQASIDEFSREIPPTQIADFRKTCLSFYIEALAQIRKRFSFEDPLFDLLENVLNPIKAQKFEVKDLSCVIKRFPNIIIPDTENLHKEWKKHAFLDFSELNMSPDLPVEEYWNKILKMTDGTGEPMFPNLKEIIKVLLVLPFSNACVERVFSQLKLIKSDQRNRLNTDTIAALMATKAAVKNATTFEPSKALMHAKIKCNTDGDGDGEGRC</sequence>
<evidence type="ECO:0000313" key="3">
    <source>
        <dbReference type="EMBL" id="KAH9631145.1"/>
    </source>
</evidence>
<dbReference type="EMBL" id="JACEFF010000775">
    <property type="protein sequence ID" value="KAH9631145.1"/>
    <property type="molecule type" value="Genomic_DNA"/>
</dbReference>
<dbReference type="PANTHER" id="PTHR37162:SF1">
    <property type="entry name" value="BED-TYPE DOMAIN-CONTAINING PROTEIN"/>
    <property type="match status" value="1"/>
</dbReference>
<reference evidence="3" key="1">
    <citation type="journal article" date="2021" name="G3 (Bethesda)">
        <title>Genome and transcriptome analysis of the beet armyworm Spodoptera exigua reveals targets for pest control. .</title>
        <authorList>
            <person name="Simon S."/>
            <person name="Breeschoten T."/>
            <person name="Jansen H.J."/>
            <person name="Dirks R.P."/>
            <person name="Schranz M.E."/>
            <person name="Ros V.I.D."/>
        </authorList>
    </citation>
    <scope>NUCLEOTIDE SEQUENCE</scope>
    <source>
        <strain evidence="3">TB_SE_WUR_2020</strain>
    </source>
</reference>
<dbReference type="Proteomes" id="UP000814243">
    <property type="component" value="Unassembled WGS sequence"/>
</dbReference>
<feature type="compositionally biased region" description="Polar residues" evidence="1">
    <location>
        <begin position="1"/>
        <end position="13"/>
    </location>
</feature>
<evidence type="ECO:0000256" key="1">
    <source>
        <dbReference type="SAM" id="MobiDB-lite"/>
    </source>
</evidence>